<accession>A0A2U2HKL1</accession>
<evidence type="ECO:0000313" key="3">
    <source>
        <dbReference type="EMBL" id="PWF48002.1"/>
    </source>
</evidence>
<dbReference type="GO" id="GO:0018169">
    <property type="term" value="F:ribosomal S6-glutamic acid ligase activity"/>
    <property type="evidence" value="ECO:0007669"/>
    <property type="project" value="TreeGrafter"/>
</dbReference>
<dbReference type="GO" id="GO:0046872">
    <property type="term" value="F:metal ion binding"/>
    <property type="evidence" value="ECO:0007669"/>
    <property type="project" value="InterPro"/>
</dbReference>
<dbReference type="PROSITE" id="PS50975">
    <property type="entry name" value="ATP_GRASP"/>
    <property type="match status" value="1"/>
</dbReference>
<keyword evidence="1" id="KW-0067">ATP-binding</keyword>
<reference evidence="3 4" key="1">
    <citation type="submission" date="2018-04" db="EMBL/GenBank/DDBJ databases">
        <title>Massilia violaceinigra sp. nov., a novel purple-pigmented bacterium isolated from Tianshan glacier, Xinjiang, China.</title>
        <authorList>
            <person name="Wang H."/>
        </authorList>
    </citation>
    <scope>NUCLEOTIDE SEQUENCE [LARGE SCALE GENOMIC DNA]</scope>
    <source>
        <strain evidence="3 4">B448-2</strain>
    </source>
</reference>
<sequence>MTTEDAKKDAQKDAKKNDIAFLRVTHLRGPNIWTYRPVIEAWLDLGELEDFPSDTLPGLYERLLASLPGLVEHRCGVGERGGFLERLREGTWAGHILEHVVLELQNLAGMRTGFGKTRGTGARGVYKMAFRTRQEQVGRAALTAGHALLMAAINDTAFDLDACVAQLRELVDEHCLGPSTAHIVEAATERRIPSLRLTDGNLVQLGHGAAQRRIWTAETDQTSAIAESIASDKDLTKSLLRSCGVPVPEGSLVRSAAAAWEEARDIGVPVVVKPYDGNHGRGVSLNLMTEQDVEAAYHLAARKGGSPAVIVERHIGGDEHRLLVVGRRVVAAAKGESLWVTGDGAADIRALVESQINTDPRRGTTEDSPLNALAPEKGAEIILELERQGLTAYSVPLAGQKVLIQPNGNVALDVTDRMHPSIAHAAALAARVVGLDIAGVDLVLEDISRPLDEQRGAVIEVNASPGLLAHIKPANGPGRPVGAAIVDNLFGAGESGRIALAGVTGNGGAALIARLLGSLLHLTGRHTGVANSEGLFLDQRQVARGDCIDWDAGQRLLINRTVQAAVFESNARMILSQGLAYDKCAVGIVTDLDWDPSLAEFHLNEDDGISNVMRTQVDVILPDGVAVLNAADPAVAALAQLCDGKVIFYAAEPQLAVIAQHVAAGERAVYLRGGHIVLAHGTLETRLLALAQLTPALAARAQCMLAAVAGAWAMAVPGELIAAGLRGFDPDAPASNY</sequence>
<dbReference type="InterPro" id="IPR011761">
    <property type="entry name" value="ATP-grasp"/>
</dbReference>
<evidence type="ECO:0000256" key="1">
    <source>
        <dbReference type="PROSITE-ProRule" id="PRU00409"/>
    </source>
</evidence>
<dbReference type="PANTHER" id="PTHR21621:SF0">
    <property type="entry name" value="BETA-CITRYLGLUTAMATE SYNTHASE B-RELATED"/>
    <property type="match status" value="1"/>
</dbReference>
<dbReference type="GO" id="GO:0005524">
    <property type="term" value="F:ATP binding"/>
    <property type="evidence" value="ECO:0007669"/>
    <property type="project" value="UniProtKB-UniRule"/>
</dbReference>
<dbReference type="SUPFAM" id="SSF56059">
    <property type="entry name" value="Glutathione synthetase ATP-binding domain-like"/>
    <property type="match status" value="1"/>
</dbReference>
<dbReference type="AlphaFoldDB" id="A0A2U2HKL1"/>
<dbReference type="NCBIfam" id="TIGR02068">
    <property type="entry name" value="cya_phycin_syn"/>
    <property type="match status" value="1"/>
</dbReference>
<dbReference type="Proteomes" id="UP000241421">
    <property type="component" value="Unassembled WGS sequence"/>
</dbReference>
<dbReference type="InterPro" id="IPR005479">
    <property type="entry name" value="CPAse_ATP-bd"/>
</dbReference>
<dbReference type="NCBIfam" id="NF010623">
    <property type="entry name" value="PRK14016.1"/>
    <property type="match status" value="1"/>
</dbReference>
<dbReference type="SUPFAM" id="SSF53623">
    <property type="entry name" value="MurD-like peptide ligases, catalytic domain"/>
    <property type="match status" value="1"/>
</dbReference>
<dbReference type="InterPro" id="IPR011810">
    <property type="entry name" value="Cya_phycin_syn"/>
</dbReference>
<feature type="domain" description="ATP-grasp" evidence="2">
    <location>
        <begin position="237"/>
        <end position="490"/>
    </location>
</feature>
<organism evidence="3 4">
    <name type="scientific">Massilia glaciei</name>
    <dbReference type="NCBI Taxonomy" id="1524097"/>
    <lineage>
        <taxon>Bacteria</taxon>
        <taxon>Pseudomonadati</taxon>
        <taxon>Pseudomonadota</taxon>
        <taxon>Betaproteobacteria</taxon>
        <taxon>Burkholderiales</taxon>
        <taxon>Oxalobacteraceae</taxon>
        <taxon>Telluria group</taxon>
        <taxon>Massilia</taxon>
    </lineage>
</organism>
<dbReference type="Pfam" id="PF18921">
    <property type="entry name" value="Cyanophycin_syn"/>
    <property type="match status" value="1"/>
</dbReference>
<dbReference type="InterPro" id="IPR044019">
    <property type="entry name" value="Cyanophycin_syn_N"/>
</dbReference>
<keyword evidence="4" id="KW-1185">Reference proteome</keyword>
<dbReference type="GO" id="GO:0005737">
    <property type="term" value="C:cytoplasm"/>
    <property type="evidence" value="ECO:0007669"/>
    <property type="project" value="TreeGrafter"/>
</dbReference>
<dbReference type="PANTHER" id="PTHR21621">
    <property type="entry name" value="RIBOSOMAL PROTEIN S6 MODIFICATION PROTEIN"/>
    <property type="match status" value="1"/>
</dbReference>
<evidence type="ECO:0000313" key="4">
    <source>
        <dbReference type="Proteomes" id="UP000241421"/>
    </source>
</evidence>
<gene>
    <name evidence="3" type="primary">cphA</name>
    <name evidence="3" type="ORF">C7C56_012930</name>
</gene>
<protein>
    <submittedName>
        <fullName evidence="3">Cyanophycin synthetase</fullName>
    </submittedName>
</protein>
<dbReference type="Gene3D" id="3.30.470.20">
    <property type="entry name" value="ATP-grasp fold, B domain"/>
    <property type="match status" value="1"/>
</dbReference>
<dbReference type="RefSeq" id="WP_106757820.1">
    <property type="nucleotide sequence ID" value="NZ_PXWF02000211.1"/>
</dbReference>
<dbReference type="EMBL" id="PXWF02000211">
    <property type="protein sequence ID" value="PWF48002.1"/>
    <property type="molecule type" value="Genomic_DNA"/>
</dbReference>
<dbReference type="OrthoDB" id="9803907at2"/>
<dbReference type="Pfam" id="PF02786">
    <property type="entry name" value="CPSase_L_D2"/>
    <property type="match status" value="1"/>
</dbReference>
<dbReference type="GO" id="GO:0009432">
    <property type="term" value="P:SOS response"/>
    <property type="evidence" value="ECO:0007669"/>
    <property type="project" value="TreeGrafter"/>
</dbReference>
<dbReference type="Gene3D" id="3.30.1490.20">
    <property type="entry name" value="ATP-grasp fold, A domain"/>
    <property type="match status" value="1"/>
</dbReference>
<proteinExistence type="predicted"/>
<dbReference type="InterPro" id="IPR036565">
    <property type="entry name" value="Mur-like_cat_sf"/>
</dbReference>
<name>A0A2U2HKL1_9BURK</name>
<evidence type="ECO:0000259" key="2">
    <source>
        <dbReference type="PROSITE" id="PS50975"/>
    </source>
</evidence>
<keyword evidence="1" id="KW-0547">Nucleotide-binding</keyword>
<dbReference type="InterPro" id="IPR013815">
    <property type="entry name" value="ATP_grasp_subdomain_1"/>
</dbReference>
<comment type="caution">
    <text evidence="3">The sequence shown here is derived from an EMBL/GenBank/DDBJ whole genome shotgun (WGS) entry which is preliminary data.</text>
</comment>
<dbReference type="Gene3D" id="3.40.1190.10">
    <property type="entry name" value="Mur-like, catalytic domain"/>
    <property type="match status" value="1"/>
</dbReference>